<gene>
    <name evidence="13" type="ORF">FHU40_000160</name>
</gene>
<dbReference type="InterPro" id="IPR004358">
    <property type="entry name" value="Sig_transdc_His_kin-like_C"/>
</dbReference>
<keyword evidence="5" id="KW-0597">Phosphoprotein</keyword>
<dbReference type="NCBIfam" id="TIGR00229">
    <property type="entry name" value="sensory_box"/>
    <property type="match status" value="1"/>
</dbReference>
<evidence type="ECO:0000256" key="8">
    <source>
        <dbReference type="ARBA" id="ARBA00023012"/>
    </source>
</evidence>
<dbReference type="PROSITE" id="PS50109">
    <property type="entry name" value="HIS_KIN"/>
    <property type="match status" value="1"/>
</dbReference>
<dbReference type="SUPFAM" id="SSF55785">
    <property type="entry name" value="PYP-like sensor domain (PAS domain)"/>
    <property type="match status" value="2"/>
</dbReference>
<dbReference type="CDD" id="cd00075">
    <property type="entry name" value="HATPase"/>
    <property type="match status" value="1"/>
</dbReference>
<dbReference type="GO" id="GO:0000155">
    <property type="term" value="F:phosphorelay sensor kinase activity"/>
    <property type="evidence" value="ECO:0007669"/>
    <property type="project" value="InterPro"/>
</dbReference>
<feature type="domain" description="PAS" evidence="11">
    <location>
        <begin position="7"/>
        <end position="77"/>
    </location>
</feature>
<dbReference type="InterPro" id="IPR000700">
    <property type="entry name" value="PAS-assoc_C"/>
</dbReference>
<dbReference type="Pfam" id="PF02518">
    <property type="entry name" value="HATPase_c"/>
    <property type="match status" value="1"/>
</dbReference>
<dbReference type="SMART" id="SM00086">
    <property type="entry name" value="PAC"/>
    <property type="match status" value="1"/>
</dbReference>
<dbReference type="SMART" id="SM00387">
    <property type="entry name" value="HATPase_c"/>
    <property type="match status" value="1"/>
</dbReference>
<dbReference type="EC" id="2.7.13.3" evidence="4"/>
<dbReference type="EMBL" id="JACHWR010000001">
    <property type="protein sequence ID" value="MBB3040359.1"/>
    <property type="molecule type" value="Genomic_DNA"/>
</dbReference>
<dbReference type="PANTHER" id="PTHR43047">
    <property type="entry name" value="TWO-COMPONENT HISTIDINE PROTEIN KINASE"/>
    <property type="match status" value="1"/>
</dbReference>
<dbReference type="InterPro" id="IPR000014">
    <property type="entry name" value="PAS"/>
</dbReference>
<evidence type="ECO:0000256" key="3">
    <source>
        <dbReference type="ARBA" id="ARBA00004236"/>
    </source>
</evidence>
<dbReference type="InterPro" id="IPR013656">
    <property type="entry name" value="PAS_4"/>
</dbReference>
<dbReference type="InterPro" id="IPR036890">
    <property type="entry name" value="HATPase_C_sf"/>
</dbReference>
<dbReference type="Gene3D" id="3.30.565.10">
    <property type="entry name" value="Histidine kinase-like ATPase, C-terminal domain"/>
    <property type="match status" value="1"/>
</dbReference>
<comment type="subcellular location">
    <subcellularLocation>
        <location evidence="3">Cell membrane</location>
    </subcellularLocation>
</comment>
<protein>
    <recommendedName>
        <fullName evidence="4">histidine kinase</fullName>
        <ecNumber evidence="4">2.7.13.3</ecNumber>
    </recommendedName>
</protein>
<evidence type="ECO:0000256" key="4">
    <source>
        <dbReference type="ARBA" id="ARBA00012438"/>
    </source>
</evidence>
<keyword evidence="6" id="KW-0808">Transferase</keyword>
<dbReference type="CDD" id="cd00082">
    <property type="entry name" value="HisKA"/>
    <property type="match status" value="1"/>
</dbReference>
<dbReference type="InterPro" id="IPR001610">
    <property type="entry name" value="PAC"/>
</dbReference>
<dbReference type="FunFam" id="3.30.565.10:FF:000006">
    <property type="entry name" value="Sensor histidine kinase WalK"/>
    <property type="match status" value="1"/>
</dbReference>
<feature type="domain" description="Histidine kinase" evidence="10">
    <location>
        <begin position="275"/>
        <end position="490"/>
    </location>
</feature>
<dbReference type="PANTHER" id="PTHR43047:SF72">
    <property type="entry name" value="OSMOSENSING HISTIDINE PROTEIN KINASE SLN1"/>
    <property type="match status" value="1"/>
</dbReference>
<dbReference type="PROSITE" id="PS50112">
    <property type="entry name" value="PAS"/>
    <property type="match status" value="1"/>
</dbReference>
<dbReference type="PROSITE" id="PS50113">
    <property type="entry name" value="PAC"/>
    <property type="match status" value="1"/>
</dbReference>
<evidence type="ECO:0000256" key="1">
    <source>
        <dbReference type="ARBA" id="ARBA00000085"/>
    </source>
</evidence>
<keyword evidence="7" id="KW-0418">Kinase</keyword>
<evidence type="ECO:0000259" key="11">
    <source>
        <dbReference type="PROSITE" id="PS50112"/>
    </source>
</evidence>
<dbReference type="GO" id="GO:0005509">
    <property type="term" value="F:calcium ion binding"/>
    <property type="evidence" value="ECO:0007669"/>
    <property type="project" value="UniProtKB-ARBA"/>
</dbReference>
<evidence type="ECO:0000259" key="10">
    <source>
        <dbReference type="PROSITE" id="PS50109"/>
    </source>
</evidence>
<keyword evidence="9" id="KW-0472">Membrane</keyword>
<evidence type="ECO:0000259" key="12">
    <source>
        <dbReference type="PROSITE" id="PS50113"/>
    </source>
</evidence>
<dbReference type="Gene3D" id="3.30.450.20">
    <property type="entry name" value="PAS domain"/>
    <property type="match status" value="2"/>
</dbReference>
<comment type="caution">
    <text evidence="13">The sequence shown here is derived from an EMBL/GenBank/DDBJ whole genome shotgun (WGS) entry which is preliminary data.</text>
</comment>
<dbReference type="InterPro" id="IPR036097">
    <property type="entry name" value="HisK_dim/P_sf"/>
</dbReference>
<dbReference type="SUPFAM" id="SSF47384">
    <property type="entry name" value="Homodimeric domain of signal transducing histidine kinase"/>
    <property type="match status" value="1"/>
</dbReference>
<dbReference type="InterPro" id="IPR003594">
    <property type="entry name" value="HATPase_dom"/>
</dbReference>
<evidence type="ECO:0000256" key="2">
    <source>
        <dbReference type="ARBA" id="ARBA00001968"/>
    </source>
</evidence>
<evidence type="ECO:0000313" key="14">
    <source>
        <dbReference type="Proteomes" id="UP000589626"/>
    </source>
</evidence>
<dbReference type="CDD" id="cd00130">
    <property type="entry name" value="PAS"/>
    <property type="match status" value="1"/>
</dbReference>
<dbReference type="InterPro" id="IPR035965">
    <property type="entry name" value="PAS-like_dom_sf"/>
</dbReference>
<evidence type="ECO:0000256" key="7">
    <source>
        <dbReference type="ARBA" id="ARBA00022777"/>
    </source>
</evidence>
<dbReference type="InterPro" id="IPR005467">
    <property type="entry name" value="His_kinase_dom"/>
</dbReference>
<dbReference type="InterPro" id="IPR013655">
    <property type="entry name" value="PAS_fold_3"/>
</dbReference>
<keyword evidence="14" id="KW-1185">Reference proteome</keyword>
<dbReference type="Proteomes" id="UP000589626">
    <property type="component" value="Unassembled WGS sequence"/>
</dbReference>
<dbReference type="Pfam" id="PF00512">
    <property type="entry name" value="HisKA"/>
    <property type="match status" value="1"/>
</dbReference>
<evidence type="ECO:0000256" key="5">
    <source>
        <dbReference type="ARBA" id="ARBA00022553"/>
    </source>
</evidence>
<reference evidence="13 14" key="1">
    <citation type="submission" date="2020-08" db="EMBL/GenBank/DDBJ databases">
        <title>Sequencing the genomes of 1000 actinobacteria strains.</title>
        <authorList>
            <person name="Klenk H.-P."/>
        </authorList>
    </citation>
    <scope>NUCLEOTIDE SEQUENCE [LARGE SCALE GENOMIC DNA]</scope>
    <source>
        <strain evidence="13 14">DSM 105498</strain>
    </source>
</reference>
<organism evidence="13 14">
    <name type="scientific">Nocardioides soli</name>
    <dbReference type="NCBI Taxonomy" id="1036020"/>
    <lineage>
        <taxon>Bacteria</taxon>
        <taxon>Bacillati</taxon>
        <taxon>Actinomycetota</taxon>
        <taxon>Actinomycetes</taxon>
        <taxon>Propionibacteriales</taxon>
        <taxon>Nocardioidaceae</taxon>
        <taxon>Nocardioides</taxon>
    </lineage>
</organism>
<dbReference type="SMART" id="SM00388">
    <property type="entry name" value="HisKA"/>
    <property type="match status" value="1"/>
</dbReference>
<feature type="domain" description="PAC" evidence="12">
    <location>
        <begin position="81"/>
        <end position="133"/>
    </location>
</feature>
<sequence length="490" mass="53757">MEVASDGGELWRLTLQYSPVGMTLVGLDGRLLMVNHALCEMLGYDAEELSQRGFQEITHPEDLDTDLEHFELALNGVIDSYRLRKRYLHSDGHPVWGDLSVALVRDAGGEPLHFVSQILDVSEQHEYEQRLRETNEELQHERQALSAIFDTVNVGLLLIDQDGRYERMNRRHQETMQLPFPEGHAGEAGQLGHVYLPDGRLMTSEDMPSYRAARGEEFDDYTYWVGDDPGDRAAFSASARQVRGPAGEHLGAALAYQEITDLMRAMRVKDQFVSSVSHELRTPLTTVLGYLELLSDRTDLPVDAAGQIEIAQRNTQRLLALVSDVLDVARAGAGHLVLTRTATDLTALVREAVETSAPMARRSGVSLRADAPDRLVAVVDGSRMRQVVDNLVSNAVKYSERGDAVTVSLRRVDGAIELDVADTGIGIPPDEVDLVCDPFFRGGKVVERQISGTGLGLNIVKSIVAAHGGTISLESELGRGSTFRVVVPAG</sequence>
<dbReference type="InterPro" id="IPR003661">
    <property type="entry name" value="HisK_dim/P_dom"/>
</dbReference>
<evidence type="ECO:0000313" key="13">
    <source>
        <dbReference type="EMBL" id="MBB3040359.1"/>
    </source>
</evidence>
<proteinExistence type="predicted"/>
<dbReference type="SUPFAM" id="SSF55874">
    <property type="entry name" value="ATPase domain of HSP90 chaperone/DNA topoisomerase II/histidine kinase"/>
    <property type="match status" value="1"/>
</dbReference>
<dbReference type="FunFam" id="1.10.287.130:FF:000001">
    <property type="entry name" value="Two-component sensor histidine kinase"/>
    <property type="match status" value="1"/>
</dbReference>
<dbReference type="Pfam" id="PF08448">
    <property type="entry name" value="PAS_4"/>
    <property type="match status" value="1"/>
</dbReference>
<dbReference type="GO" id="GO:0005886">
    <property type="term" value="C:plasma membrane"/>
    <property type="evidence" value="ECO:0007669"/>
    <property type="project" value="UniProtKB-SubCell"/>
</dbReference>
<dbReference type="RefSeq" id="WP_183590402.1">
    <property type="nucleotide sequence ID" value="NZ_JACHWR010000001.1"/>
</dbReference>
<keyword evidence="8" id="KW-0902">Two-component regulatory system</keyword>
<dbReference type="GO" id="GO:0009927">
    <property type="term" value="F:histidine phosphotransfer kinase activity"/>
    <property type="evidence" value="ECO:0007669"/>
    <property type="project" value="TreeGrafter"/>
</dbReference>
<dbReference type="Pfam" id="PF08447">
    <property type="entry name" value="PAS_3"/>
    <property type="match status" value="1"/>
</dbReference>
<name>A0A7W4VRG3_9ACTN</name>
<accession>A0A7W4VRG3</accession>
<evidence type="ECO:0000256" key="9">
    <source>
        <dbReference type="ARBA" id="ARBA00023136"/>
    </source>
</evidence>
<dbReference type="SMART" id="SM00091">
    <property type="entry name" value="PAS"/>
    <property type="match status" value="2"/>
</dbReference>
<comment type="catalytic activity">
    <reaction evidence="1">
        <text>ATP + protein L-histidine = ADP + protein N-phospho-L-histidine.</text>
        <dbReference type="EC" id="2.7.13.3"/>
    </reaction>
</comment>
<comment type="cofactor">
    <cofactor evidence="2">
        <name>a divalent metal cation</name>
        <dbReference type="ChEBI" id="CHEBI:60240"/>
    </cofactor>
</comment>
<dbReference type="Gene3D" id="1.10.287.130">
    <property type="match status" value="1"/>
</dbReference>
<evidence type="ECO:0000256" key="6">
    <source>
        <dbReference type="ARBA" id="ARBA00022679"/>
    </source>
</evidence>
<dbReference type="PRINTS" id="PR00344">
    <property type="entry name" value="BCTRLSENSOR"/>
</dbReference>
<dbReference type="AlphaFoldDB" id="A0A7W4VRG3"/>